<dbReference type="Proteomes" id="UP000788153">
    <property type="component" value="Unassembled WGS sequence"/>
</dbReference>
<organism evidence="1 2">
    <name type="scientific">Sphingomonas japonica</name>
    <dbReference type="NCBI Taxonomy" id="511662"/>
    <lineage>
        <taxon>Bacteria</taxon>
        <taxon>Pseudomonadati</taxon>
        <taxon>Pseudomonadota</taxon>
        <taxon>Alphaproteobacteria</taxon>
        <taxon>Sphingomonadales</taxon>
        <taxon>Sphingomonadaceae</taxon>
        <taxon>Sphingomonas</taxon>
    </lineage>
</organism>
<dbReference type="InterPro" id="IPR015943">
    <property type="entry name" value="WD40/YVTN_repeat-like_dom_sf"/>
</dbReference>
<gene>
    <name evidence="1" type="ORF">FHT01_001556</name>
</gene>
<dbReference type="Pfam" id="PF05096">
    <property type="entry name" value="Glu_cyclase_2"/>
    <property type="match status" value="1"/>
</dbReference>
<comment type="caution">
    <text evidence="1">The sequence shown here is derived from an EMBL/GenBank/DDBJ whole genome shotgun (WGS) entry which is preliminary data.</text>
</comment>
<dbReference type="PANTHER" id="PTHR31270">
    <property type="entry name" value="GLUTAMINYL-PEPTIDE CYCLOTRANSFERASE"/>
    <property type="match status" value="1"/>
</dbReference>
<proteinExistence type="predicted"/>
<protein>
    <submittedName>
        <fullName evidence="1">Glutamine cyclotransferase</fullName>
    </submittedName>
</protein>
<accession>A0ABX0U0B5</accession>
<dbReference type="RefSeq" id="WP_244935267.1">
    <property type="nucleotide sequence ID" value="NZ_BAAAEV010000001.1"/>
</dbReference>
<dbReference type="EMBL" id="JAASQP010000001">
    <property type="protein sequence ID" value="NIJ24014.1"/>
    <property type="molecule type" value="Genomic_DNA"/>
</dbReference>
<dbReference type="InterPro" id="IPR007788">
    <property type="entry name" value="QCT"/>
</dbReference>
<dbReference type="SUPFAM" id="SSF50969">
    <property type="entry name" value="YVTN repeat-like/Quinoprotein amine dehydrogenase"/>
    <property type="match status" value="1"/>
</dbReference>
<dbReference type="Gene3D" id="2.130.10.10">
    <property type="entry name" value="YVTN repeat-like/Quinoprotein amine dehydrogenase"/>
    <property type="match status" value="1"/>
</dbReference>
<dbReference type="PANTHER" id="PTHR31270:SF1">
    <property type="entry name" value="GLUTAMINYL-PEPTIDE CYCLOTRANSFERASE"/>
    <property type="match status" value="1"/>
</dbReference>
<sequence length="261" mass="28520">MPLPAQQVAAPVEPATTAAATTPVRYETATVVARYPHDPAAFTQGLLWHAGKLYESTGHETESEIRRVDLASGRVEARAQLPADQFGEGLARWGDELISLTWTEGVANRWDIDTLRAVGASRYPGEGWGLAATDDSLVLSDGTADLRFVDPQTFAERRRVTVTLEGRPIPQINELEVIDGQVWANIWFSGFLIAIDPATGHVVRAVDLRPLVKEVGLADRDAVLNGIAWDAAGKRLFVTGKNWPTLFEIRIDPDPVPPPTR</sequence>
<dbReference type="InterPro" id="IPR011044">
    <property type="entry name" value="Quino_amine_DH_bsu"/>
</dbReference>
<keyword evidence="2" id="KW-1185">Reference proteome</keyword>
<name>A0ABX0U0B5_9SPHN</name>
<reference evidence="1 2" key="1">
    <citation type="submission" date="2020-03" db="EMBL/GenBank/DDBJ databases">
        <title>Genomic Encyclopedia of Type Strains, Phase IV (KMG-IV): sequencing the most valuable type-strain genomes for metagenomic binning, comparative biology and taxonomic classification.</title>
        <authorList>
            <person name="Goeker M."/>
        </authorList>
    </citation>
    <scope>NUCLEOTIDE SEQUENCE [LARGE SCALE GENOMIC DNA]</scope>
    <source>
        <strain evidence="1 2">DSM 22753</strain>
    </source>
</reference>
<evidence type="ECO:0000313" key="1">
    <source>
        <dbReference type="EMBL" id="NIJ24014.1"/>
    </source>
</evidence>
<evidence type="ECO:0000313" key="2">
    <source>
        <dbReference type="Proteomes" id="UP000788153"/>
    </source>
</evidence>